<sequence length="439" mass="47710">MTSRVEARTTGAGGLSRRHLLQVTGTGAAALAVAGRAGFAQEAGPPLKIGSQGPFTGPASRTGAEIRNGVTLAIEDARAAGEIPVTIDGRKRDVEIVWVDGQSSPETAVKAYTDAITREKVNFFISGWHSSVAMALSELNSTYRIVHLGDLGETQFLSEKIRKDPEKYKGWFKGWPAPPVLAGLYGPPLKHFIETKAWQPVNMKAAVLVEDTDFGRGWGEAAMTSLKEAGFEVEPYDVTALDESEFGPLLLKYKAKKVSLVGMTSTGSTAVANFVKQFRQQNVKALLIAHGLTWFNEWPQLTGDASDYAVAIDSPYAISPEQKAWLAHYKERFDAEPSIAAGGISYDYARMAIKALNTAGTLDFDTLVKTIRSMSYKGVWNLYRFASEAGPNAMAPNEVMTGPFMQGFFFPMAQFMGGKAAVVYPTEFAEKPFQAPPWL</sequence>
<dbReference type="Gene3D" id="3.40.50.2300">
    <property type="match status" value="2"/>
</dbReference>
<organism evidence="5 6">
    <name type="scientific">Benzoatithermus flavus</name>
    <dbReference type="NCBI Taxonomy" id="3108223"/>
    <lineage>
        <taxon>Bacteria</taxon>
        <taxon>Pseudomonadati</taxon>
        <taxon>Pseudomonadota</taxon>
        <taxon>Alphaproteobacteria</taxon>
        <taxon>Geminicoccales</taxon>
        <taxon>Geminicoccaceae</taxon>
        <taxon>Benzoatithermus</taxon>
    </lineage>
</organism>
<dbReference type="EMBL" id="JBBLZC010000015">
    <property type="protein sequence ID" value="MEK0084521.1"/>
    <property type="molecule type" value="Genomic_DNA"/>
</dbReference>
<dbReference type="InterPro" id="IPR028082">
    <property type="entry name" value="Peripla_BP_I"/>
</dbReference>
<dbReference type="InterPro" id="IPR051010">
    <property type="entry name" value="BCAA_transport"/>
</dbReference>
<dbReference type="PROSITE" id="PS51318">
    <property type="entry name" value="TAT"/>
    <property type="match status" value="1"/>
</dbReference>
<reference evidence="5 6" key="1">
    <citation type="submission" date="2024-01" db="EMBL/GenBank/DDBJ databases">
        <title>Multi-omics insights into the function and evolution of sodium benzoate biodegradation pathways in Benzoatithermus flavus gen. nov., sp. nov. from hot spring.</title>
        <authorList>
            <person name="Hu C.-J."/>
            <person name="Li W.-J."/>
        </authorList>
    </citation>
    <scope>NUCLEOTIDE SEQUENCE [LARGE SCALE GENOMIC DNA]</scope>
    <source>
        <strain evidence="5 6">SYSU G07066</strain>
    </source>
</reference>
<dbReference type="RefSeq" id="WP_418160372.1">
    <property type="nucleotide sequence ID" value="NZ_JBBLZC010000015.1"/>
</dbReference>
<evidence type="ECO:0000313" key="5">
    <source>
        <dbReference type="EMBL" id="MEK0084521.1"/>
    </source>
</evidence>
<evidence type="ECO:0000256" key="1">
    <source>
        <dbReference type="ARBA" id="ARBA00010062"/>
    </source>
</evidence>
<keyword evidence="3" id="KW-0813">Transport</keyword>
<evidence type="ECO:0000256" key="3">
    <source>
        <dbReference type="ARBA" id="ARBA00022970"/>
    </source>
</evidence>
<dbReference type="SUPFAM" id="SSF53822">
    <property type="entry name" value="Periplasmic binding protein-like I"/>
    <property type="match status" value="1"/>
</dbReference>
<feature type="domain" description="Leucine-binding protein" evidence="4">
    <location>
        <begin position="46"/>
        <end position="389"/>
    </location>
</feature>
<dbReference type="InterPro" id="IPR028081">
    <property type="entry name" value="Leu-bd"/>
</dbReference>
<dbReference type="Proteomes" id="UP001375743">
    <property type="component" value="Unassembled WGS sequence"/>
</dbReference>
<evidence type="ECO:0000259" key="4">
    <source>
        <dbReference type="Pfam" id="PF13458"/>
    </source>
</evidence>
<keyword evidence="3" id="KW-0029">Amino-acid transport</keyword>
<keyword evidence="6" id="KW-1185">Reference proteome</keyword>
<comment type="similarity">
    <text evidence="1">Belongs to the leucine-binding protein family.</text>
</comment>
<name>A0ABU8XU06_9PROT</name>
<dbReference type="InterPro" id="IPR006311">
    <property type="entry name" value="TAT_signal"/>
</dbReference>
<gene>
    <name evidence="5" type="ORF">U1T56_15295</name>
</gene>
<dbReference type="PANTHER" id="PTHR30483">
    <property type="entry name" value="LEUCINE-SPECIFIC-BINDING PROTEIN"/>
    <property type="match status" value="1"/>
</dbReference>
<evidence type="ECO:0000313" key="6">
    <source>
        <dbReference type="Proteomes" id="UP001375743"/>
    </source>
</evidence>
<accession>A0ABU8XU06</accession>
<dbReference type="PANTHER" id="PTHR30483:SF6">
    <property type="entry name" value="PERIPLASMIC BINDING PROTEIN OF ABC TRANSPORTER FOR NATURAL AMINO ACIDS"/>
    <property type="match status" value="1"/>
</dbReference>
<comment type="caution">
    <text evidence="5">The sequence shown here is derived from an EMBL/GenBank/DDBJ whole genome shotgun (WGS) entry which is preliminary data.</text>
</comment>
<proteinExistence type="inferred from homology"/>
<evidence type="ECO:0000256" key="2">
    <source>
        <dbReference type="ARBA" id="ARBA00022729"/>
    </source>
</evidence>
<protein>
    <submittedName>
        <fullName evidence="5">ABC transporter substrate-binding protein</fullName>
    </submittedName>
</protein>
<keyword evidence="2" id="KW-0732">Signal</keyword>
<dbReference type="Pfam" id="PF13458">
    <property type="entry name" value="Peripla_BP_6"/>
    <property type="match status" value="1"/>
</dbReference>